<evidence type="ECO:0000259" key="9">
    <source>
        <dbReference type="PROSITE" id="PS51313"/>
    </source>
</evidence>
<evidence type="ECO:0000256" key="2">
    <source>
        <dbReference type="ARBA" id="ARBA00022448"/>
    </source>
</evidence>
<organism evidence="10 11">
    <name type="scientific">Myxozyma melibiosi</name>
    <dbReference type="NCBI Taxonomy" id="54550"/>
    <lineage>
        <taxon>Eukaryota</taxon>
        <taxon>Fungi</taxon>
        <taxon>Dikarya</taxon>
        <taxon>Ascomycota</taxon>
        <taxon>Saccharomycotina</taxon>
        <taxon>Lipomycetes</taxon>
        <taxon>Lipomycetales</taxon>
        <taxon>Lipomycetaceae</taxon>
        <taxon>Myxozyma</taxon>
    </lineage>
</organism>
<dbReference type="InterPro" id="IPR007143">
    <property type="entry name" value="Vps28"/>
</dbReference>
<accession>A0ABR1F4Z9</accession>
<keyword evidence="4 5" id="KW-0653">Protein transport</keyword>
<dbReference type="Proteomes" id="UP001498771">
    <property type="component" value="Unassembled WGS sequence"/>
</dbReference>
<name>A0ABR1F4Z9_9ASCO</name>
<dbReference type="EMBL" id="JBBJBU010000006">
    <property type="protein sequence ID" value="KAK7204923.1"/>
    <property type="molecule type" value="Genomic_DNA"/>
</dbReference>
<protein>
    <recommendedName>
        <fullName evidence="5">Vacuolar protein sorting-associated protein 28</fullName>
    </recommendedName>
    <alternativeName>
        <fullName evidence="5">ESCRT-I complex subunit VPS28</fullName>
    </alternativeName>
</protein>
<comment type="function">
    <text evidence="5">Component of the ESCRT-I complex (endosomal sorting complex required for transport I), a regulator of vesicular trafficking process.</text>
</comment>
<keyword evidence="3 5" id="KW-0967">Endosome</keyword>
<dbReference type="PANTHER" id="PTHR12937">
    <property type="entry name" value="VACUOLAR PROTEIN SORTING 28, ISOFORM 2 VPS28"/>
    <property type="match status" value="1"/>
</dbReference>
<dbReference type="Gene3D" id="1.20.120.1130">
    <property type="match status" value="1"/>
</dbReference>
<comment type="caution">
    <text evidence="10">The sequence shown here is derived from an EMBL/GenBank/DDBJ whole genome shotgun (WGS) entry which is preliminary data.</text>
</comment>
<dbReference type="Pfam" id="PF03997">
    <property type="entry name" value="VPS28"/>
    <property type="match status" value="1"/>
</dbReference>
<evidence type="ECO:0000256" key="3">
    <source>
        <dbReference type="ARBA" id="ARBA00022753"/>
    </source>
</evidence>
<dbReference type="InterPro" id="IPR037206">
    <property type="entry name" value="VPS28_C_sf"/>
</dbReference>
<keyword evidence="11" id="KW-1185">Reference proteome</keyword>
<evidence type="ECO:0000313" key="11">
    <source>
        <dbReference type="Proteomes" id="UP001498771"/>
    </source>
</evidence>
<evidence type="ECO:0000256" key="1">
    <source>
        <dbReference type="ARBA" id="ARBA00004177"/>
    </source>
</evidence>
<dbReference type="SUPFAM" id="SSF140427">
    <property type="entry name" value="VPS28 C-terminal domain-like"/>
    <property type="match status" value="1"/>
</dbReference>
<evidence type="ECO:0000256" key="4">
    <source>
        <dbReference type="ARBA" id="ARBA00022927"/>
    </source>
</evidence>
<dbReference type="PIRSF" id="PIRSF017535">
    <property type="entry name" value="VPS28"/>
    <property type="match status" value="1"/>
</dbReference>
<dbReference type="InterPro" id="IPR038358">
    <property type="entry name" value="VPS28_N_sf"/>
</dbReference>
<dbReference type="RefSeq" id="XP_064767956.1">
    <property type="nucleotide sequence ID" value="XM_064910447.1"/>
</dbReference>
<dbReference type="GeneID" id="90035959"/>
<feature type="region of interest" description="Disordered" evidence="7">
    <location>
        <begin position="129"/>
        <end position="161"/>
    </location>
</feature>
<dbReference type="PROSITE" id="PS51313">
    <property type="entry name" value="VPS28_N"/>
    <property type="match status" value="1"/>
</dbReference>
<feature type="compositionally biased region" description="Polar residues" evidence="7">
    <location>
        <begin position="134"/>
        <end position="148"/>
    </location>
</feature>
<dbReference type="Gene3D" id="1.20.1440.200">
    <property type="match status" value="1"/>
</dbReference>
<dbReference type="InterPro" id="IPR017899">
    <property type="entry name" value="VPS28_C"/>
</dbReference>
<evidence type="ECO:0000313" key="10">
    <source>
        <dbReference type="EMBL" id="KAK7204923.1"/>
    </source>
</evidence>
<dbReference type="InterPro" id="IPR017898">
    <property type="entry name" value="VPS28_N"/>
</dbReference>
<feature type="domain" description="VPS28 N-terminal" evidence="9">
    <location>
        <begin position="20"/>
        <end position="128"/>
    </location>
</feature>
<reference evidence="10 11" key="1">
    <citation type="submission" date="2024-03" db="EMBL/GenBank/DDBJ databases">
        <title>Genome-scale model development and genomic sequencing of the oleaginous clade Lipomyces.</title>
        <authorList>
            <consortium name="Lawrence Berkeley National Laboratory"/>
            <person name="Czajka J.J."/>
            <person name="Han Y."/>
            <person name="Kim J."/>
            <person name="Mondo S.J."/>
            <person name="Hofstad B.A."/>
            <person name="Robles A."/>
            <person name="Haridas S."/>
            <person name="Riley R."/>
            <person name="LaButti K."/>
            <person name="Pangilinan J."/>
            <person name="Andreopoulos W."/>
            <person name="Lipzen A."/>
            <person name="Yan J."/>
            <person name="Wang M."/>
            <person name="Ng V."/>
            <person name="Grigoriev I.V."/>
            <person name="Spatafora J.W."/>
            <person name="Magnuson J.K."/>
            <person name="Baker S.E."/>
            <person name="Pomraning K.R."/>
        </authorList>
    </citation>
    <scope>NUCLEOTIDE SEQUENCE [LARGE SCALE GENOMIC DNA]</scope>
    <source>
        <strain evidence="10 11">Phaff 52-87</strain>
    </source>
</reference>
<evidence type="ECO:0000256" key="6">
    <source>
        <dbReference type="PROSITE-ProRule" id="PRU00642"/>
    </source>
</evidence>
<dbReference type="SUPFAM" id="SSF140111">
    <property type="entry name" value="Endosomal sorting complex assembly domain"/>
    <property type="match status" value="1"/>
</dbReference>
<evidence type="ECO:0000256" key="5">
    <source>
        <dbReference type="PIRNR" id="PIRNR017535"/>
    </source>
</evidence>
<gene>
    <name evidence="10" type="ORF">BZA70DRAFT_238454</name>
</gene>
<proteinExistence type="inferred from homology"/>
<feature type="domain" description="VPS28 C-terminal" evidence="8">
    <location>
        <begin position="158"/>
        <end position="252"/>
    </location>
</feature>
<dbReference type="PANTHER" id="PTHR12937:SF0">
    <property type="entry name" value="VACUOLAR PROTEIN SORTING-ASSOCIATED PROTEIN 28 HOMOLOG"/>
    <property type="match status" value="1"/>
</dbReference>
<evidence type="ECO:0000259" key="8">
    <source>
        <dbReference type="PROSITE" id="PS51310"/>
    </source>
</evidence>
<evidence type="ECO:0000256" key="7">
    <source>
        <dbReference type="SAM" id="MobiDB-lite"/>
    </source>
</evidence>
<comment type="similarity">
    <text evidence="5 6">Belongs to the VPS28 family.</text>
</comment>
<dbReference type="PROSITE" id="PS51310">
    <property type="entry name" value="VPS28_C"/>
    <property type="match status" value="1"/>
</dbReference>
<keyword evidence="2 5" id="KW-0813">Transport</keyword>
<dbReference type="InterPro" id="IPR037202">
    <property type="entry name" value="ESCRT_assembly_dom"/>
</dbReference>
<sequence length="252" mass="28041">MTQPYAPTQYSSASFVSSAALRSRIPLDEEARLYRTPAQRDLYESLAEIYAIIVTLDFVEKAYVKDTISQQEYTPICSRLLAQYSTILKSAEVAAEFKDLDSFKAQYDISYPSAIARLRVGIPATVEHPVSKPPEQQLSYYPTQSSTPQPAPAPTGGSSARAAADATGNFITFMDALKLNYKAKDQLHPLLGELMTSLNAVTTQDFDGRAKIVEWLIKLNSMKATDEITDDQARQLLFDIDHAYKAFYKMLG</sequence>
<comment type="subcellular location">
    <subcellularLocation>
        <location evidence="1">Endosome</location>
    </subcellularLocation>
</comment>